<feature type="domain" description="Pre-C2HC" evidence="2">
    <location>
        <begin position="121"/>
        <end position="184"/>
    </location>
</feature>
<dbReference type="EMBL" id="OW152820">
    <property type="protein sequence ID" value="CAH2075519.1"/>
    <property type="molecule type" value="Genomic_DNA"/>
</dbReference>
<dbReference type="InterPro" id="IPR006579">
    <property type="entry name" value="Pre_C2HC_dom"/>
</dbReference>
<gene>
    <name evidence="3" type="ORF">IPOD504_LOCUS16862</name>
</gene>
<accession>A0ABN8J601</accession>
<protein>
    <recommendedName>
        <fullName evidence="2">Pre-C2HC domain-containing protein</fullName>
    </recommendedName>
</protein>
<evidence type="ECO:0000313" key="3">
    <source>
        <dbReference type="EMBL" id="CAH2075519.1"/>
    </source>
</evidence>
<feature type="compositionally biased region" description="Polar residues" evidence="1">
    <location>
        <begin position="1"/>
        <end position="15"/>
    </location>
</feature>
<feature type="region of interest" description="Disordered" evidence="1">
    <location>
        <begin position="1"/>
        <end position="70"/>
    </location>
</feature>
<organism evidence="3 4">
    <name type="scientific">Iphiclides podalirius</name>
    <name type="common">scarce swallowtail</name>
    <dbReference type="NCBI Taxonomy" id="110791"/>
    <lineage>
        <taxon>Eukaryota</taxon>
        <taxon>Metazoa</taxon>
        <taxon>Ecdysozoa</taxon>
        <taxon>Arthropoda</taxon>
        <taxon>Hexapoda</taxon>
        <taxon>Insecta</taxon>
        <taxon>Pterygota</taxon>
        <taxon>Neoptera</taxon>
        <taxon>Endopterygota</taxon>
        <taxon>Lepidoptera</taxon>
        <taxon>Glossata</taxon>
        <taxon>Ditrysia</taxon>
        <taxon>Papilionoidea</taxon>
        <taxon>Papilionidae</taxon>
        <taxon>Papilioninae</taxon>
        <taxon>Iphiclides</taxon>
    </lineage>
</organism>
<feature type="region of interest" description="Disordered" evidence="1">
    <location>
        <begin position="243"/>
        <end position="264"/>
    </location>
</feature>
<reference evidence="3" key="1">
    <citation type="submission" date="2022-03" db="EMBL/GenBank/DDBJ databases">
        <authorList>
            <person name="Martin H S."/>
        </authorList>
    </citation>
    <scope>NUCLEOTIDE SEQUENCE</scope>
</reference>
<proteinExistence type="predicted"/>
<feature type="compositionally biased region" description="Low complexity" evidence="1">
    <location>
        <begin position="45"/>
        <end position="57"/>
    </location>
</feature>
<dbReference type="Proteomes" id="UP000837857">
    <property type="component" value="Chromosome 8"/>
</dbReference>
<sequence length="389" mass="42867">MEVETTPANNANANGFTVVKSRKKGKKRPATDSDHESEAAASNRPTATPAKKAAATAQSEPTFVSERKIKPPPPIIIQEKAKWHQICSWFERHNIRDPRSKNTHMGIRVYLDSSDDFRRVTKYLREAKGYPVRRLRHPRTRVPMDMVMVELDPTPEGKAIFNLKRVCGLSDLVIEPPRKSGVVAQCHNCQHFGHTANNCFAHPRCVKCTGDHGTTECTRPKDCADPPDCVNCHTTGHPASYRGCAKAPKTPARKSPAKSTLPKPAPVKYIPAPVPVTNAWVKPQVAAQVTAPVASRPIAQQLPASQTAPRPQVQPTPSVFAENKDDPFAQIANICSLLDRINRQELAVLSAKIAAATSGHERLRAISQHKTPFHNNSPRNKTALRRVVK</sequence>
<evidence type="ECO:0000256" key="1">
    <source>
        <dbReference type="SAM" id="MobiDB-lite"/>
    </source>
</evidence>
<dbReference type="Pfam" id="PF07530">
    <property type="entry name" value="PRE_C2HC"/>
    <property type="match status" value="1"/>
</dbReference>
<feature type="compositionally biased region" description="Basic and acidic residues" evidence="1">
    <location>
        <begin position="29"/>
        <end position="38"/>
    </location>
</feature>
<evidence type="ECO:0000259" key="2">
    <source>
        <dbReference type="SMART" id="SM00596"/>
    </source>
</evidence>
<evidence type="ECO:0000313" key="4">
    <source>
        <dbReference type="Proteomes" id="UP000837857"/>
    </source>
</evidence>
<keyword evidence="4" id="KW-1185">Reference proteome</keyword>
<feature type="non-terminal residue" evidence="3">
    <location>
        <position position="1"/>
    </location>
</feature>
<dbReference type="SMART" id="SM00596">
    <property type="entry name" value="PRE_C2HC"/>
    <property type="match status" value="1"/>
</dbReference>
<name>A0ABN8J601_9NEOP</name>